<feature type="repeat" description="WD" evidence="5">
    <location>
        <begin position="534"/>
        <end position="575"/>
    </location>
</feature>
<evidence type="ECO:0000256" key="6">
    <source>
        <dbReference type="SAM" id="MobiDB-lite"/>
    </source>
</evidence>
<comment type="caution">
    <text evidence="8">The sequence shown here is derived from an EMBL/GenBank/DDBJ whole genome shotgun (WGS) entry which is preliminary data.</text>
</comment>
<feature type="repeat" description="WD" evidence="5">
    <location>
        <begin position="578"/>
        <end position="622"/>
    </location>
</feature>
<dbReference type="InterPro" id="IPR056150">
    <property type="entry name" value="WD40_CDC20-Fz"/>
</dbReference>
<accession>A0A2S4VMK6</accession>
<dbReference type="SMART" id="SM00320">
    <property type="entry name" value="WD40"/>
    <property type="match status" value="7"/>
</dbReference>
<keyword evidence="2 5" id="KW-0853">WD repeat</keyword>
<dbReference type="PANTHER" id="PTHR19918">
    <property type="entry name" value="CELL DIVISION CYCLE 20 CDC20 FIZZY -RELATED"/>
    <property type="match status" value="1"/>
</dbReference>
<evidence type="ECO:0000256" key="4">
    <source>
        <dbReference type="ARBA" id="ARBA00023306"/>
    </source>
</evidence>
<gene>
    <name evidence="8" type="ORF">PSTT_05863</name>
</gene>
<reference evidence="8" key="1">
    <citation type="submission" date="2017-12" db="EMBL/GenBank/DDBJ databases">
        <title>Gene loss provides genomic basis for host adaptation in cereal stripe rust fungi.</title>
        <authorList>
            <person name="Xia C."/>
        </authorList>
    </citation>
    <scope>NUCLEOTIDE SEQUENCE [LARGE SCALE GENOMIC DNA]</scope>
    <source>
        <strain evidence="8">93-210</strain>
    </source>
</reference>
<feature type="compositionally biased region" description="Polar residues" evidence="6">
    <location>
        <begin position="52"/>
        <end position="67"/>
    </location>
</feature>
<dbReference type="PANTHER" id="PTHR19918:SF1">
    <property type="entry name" value="FIZZY-RELATED PROTEIN HOMOLOG"/>
    <property type="match status" value="1"/>
</dbReference>
<organism evidence="8 9">
    <name type="scientific">Puccinia striiformis</name>
    <dbReference type="NCBI Taxonomy" id="27350"/>
    <lineage>
        <taxon>Eukaryota</taxon>
        <taxon>Fungi</taxon>
        <taxon>Dikarya</taxon>
        <taxon>Basidiomycota</taxon>
        <taxon>Pucciniomycotina</taxon>
        <taxon>Pucciniomycetes</taxon>
        <taxon>Pucciniales</taxon>
        <taxon>Pucciniaceae</taxon>
        <taxon>Puccinia</taxon>
    </lineage>
</organism>
<evidence type="ECO:0000313" key="9">
    <source>
        <dbReference type="Proteomes" id="UP000239156"/>
    </source>
</evidence>
<feature type="repeat" description="WD" evidence="5">
    <location>
        <begin position="451"/>
        <end position="492"/>
    </location>
</feature>
<proteinExistence type="inferred from homology"/>
<feature type="region of interest" description="Disordered" evidence="6">
    <location>
        <begin position="33"/>
        <end position="71"/>
    </location>
</feature>
<feature type="compositionally biased region" description="Polar residues" evidence="6">
    <location>
        <begin position="363"/>
        <end position="376"/>
    </location>
</feature>
<evidence type="ECO:0000256" key="1">
    <source>
        <dbReference type="ARBA" id="ARBA00006445"/>
    </source>
</evidence>
<dbReference type="GO" id="GO:1990757">
    <property type="term" value="F:ubiquitin ligase activator activity"/>
    <property type="evidence" value="ECO:0007669"/>
    <property type="project" value="TreeGrafter"/>
</dbReference>
<name>A0A2S4VMK6_9BASI</name>
<dbReference type="Gene3D" id="2.130.10.10">
    <property type="entry name" value="YVTN repeat-like/Quinoprotein amine dehydrogenase"/>
    <property type="match status" value="1"/>
</dbReference>
<dbReference type="InterPro" id="IPR001680">
    <property type="entry name" value="WD40_rpt"/>
</dbReference>
<sequence>LAGVSVHPNRTSGEADTRFSRLYLYEAGWVDDEKSPSETGLSSGGVGEKLLSTRSSGKSQRPTTYSACQPHKPSELESAYIDHLPPLSLPNTLQQPFFFKNNHLLTRIQSAIPHTQPTLPVTAKQPKQSNISMNFLNTSNAIAGPSHQRASTSIGFSSSAALNESPKTRQRQNSLLETNPNHNCSALDRSPLISSTIPSTRLVSQSNLLGLDRLTGVHPVLAKNDIMVTGTLFSHPILAKPEKIDISIMLSFIPTRGDGLDLSTTFQLMPDGPSTPTRGSGSKKTVVAAVTDLEKDEARRTFTNLLKAETFGSEPTDMPTFINHSPSHSRHASTVPNSSPGTPRKSTPKLFNYSSPTRKESSNLDSPTHQRYSTTPIKHESQRLLLSPRKPTRSLSKVPFKVLDAPDLADDYYLNLVDWSSTNVLAVGLGSQVYLWSAATSAVTRLVDVAVPGSTDHTTSLSWIGKGNILAIGTDSGKVHIWDTQVGKRVRTMEGHESRIGCMDWNDYILTSGSRDRSIVHRDVRAADHWLSRVNVHKQEVCGLKWNTSTNQLASGGNDNRLLIWESKASNSIPIFRFNEHTAAIKALAWSPHQNGLLASGGGSADKRIRFWNTINGNLLNEIDTGSQVCSLKWSKNSNELVSTHGFSPGPIQNQVCLWKYPSMQQIATLSGHTYRVLYLAMSPDGETIVTGAGDETLRFWRAFPKKRTPGGSGSSANGVGISLTGSPILNSNGLGPSALPGGTGGGSGSMLNLFAQMR</sequence>
<dbReference type="InterPro" id="IPR036322">
    <property type="entry name" value="WD40_repeat_dom_sf"/>
</dbReference>
<dbReference type="InterPro" id="IPR015943">
    <property type="entry name" value="WD40/YVTN_repeat-like_dom_sf"/>
</dbReference>
<dbReference type="PROSITE" id="PS50294">
    <property type="entry name" value="WD_REPEATS_REGION"/>
    <property type="match status" value="2"/>
</dbReference>
<feature type="repeat" description="WD" evidence="5">
    <location>
        <begin position="670"/>
        <end position="701"/>
    </location>
</feature>
<keyword evidence="3" id="KW-0677">Repeat</keyword>
<dbReference type="GO" id="GO:0031145">
    <property type="term" value="P:anaphase-promoting complex-dependent catabolic process"/>
    <property type="evidence" value="ECO:0007669"/>
    <property type="project" value="TreeGrafter"/>
</dbReference>
<keyword evidence="4" id="KW-0131">Cell cycle</keyword>
<dbReference type="VEuPathDB" id="FungiDB:PSTT_05863"/>
<evidence type="ECO:0000256" key="2">
    <source>
        <dbReference type="ARBA" id="ARBA00022574"/>
    </source>
</evidence>
<evidence type="ECO:0000256" key="3">
    <source>
        <dbReference type="ARBA" id="ARBA00022737"/>
    </source>
</evidence>
<dbReference type="EMBL" id="PKSL01000044">
    <property type="protein sequence ID" value="POW10678.1"/>
    <property type="molecule type" value="Genomic_DNA"/>
</dbReference>
<dbReference type="VEuPathDB" id="FungiDB:PSHT_06840"/>
<feature type="region of interest" description="Disordered" evidence="6">
    <location>
        <begin position="311"/>
        <end position="382"/>
    </location>
</feature>
<dbReference type="AlphaFoldDB" id="A0A2S4VMK6"/>
<evidence type="ECO:0000259" key="7">
    <source>
        <dbReference type="Pfam" id="PF24807"/>
    </source>
</evidence>
<dbReference type="Proteomes" id="UP000239156">
    <property type="component" value="Unassembled WGS sequence"/>
</dbReference>
<dbReference type="PROSITE" id="PS50082">
    <property type="entry name" value="WD_REPEATS_2"/>
    <property type="match status" value="4"/>
</dbReference>
<feature type="region of interest" description="Disordered" evidence="6">
    <location>
        <begin position="158"/>
        <end position="183"/>
    </location>
</feature>
<feature type="compositionally biased region" description="Polar residues" evidence="6">
    <location>
        <begin position="171"/>
        <end position="183"/>
    </location>
</feature>
<dbReference type="InterPro" id="IPR033010">
    <property type="entry name" value="Cdc20/Fizzy"/>
</dbReference>
<keyword evidence="9" id="KW-1185">Reference proteome</keyword>
<feature type="non-terminal residue" evidence="8">
    <location>
        <position position="1"/>
    </location>
</feature>
<feature type="domain" description="CDC20/Fizzy WD40" evidence="7">
    <location>
        <begin position="403"/>
        <end position="701"/>
    </location>
</feature>
<dbReference type="GO" id="GO:0010997">
    <property type="term" value="F:anaphase-promoting complex binding"/>
    <property type="evidence" value="ECO:0007669"/>
    <property type="project" value="InterPro"/>
</dbReference>
<evidence type="ECO:0000256" key="5">
    <source>
        <dbReference type="PROSITE-ProRule" id="PRU00221"/>
    </source>
</evidence>
<dbReference type="GO" id="GO:1905786">
    <property type="term" value="P:positive regulation of anaphase-promoting complex-dependent catabolic process"/>
    <property type="evidence" value="ECO:0007669"/>
    <property type="project" value="TreeGrafter"/>
</dbReference>
<protein>
    <recommendedName>
        <fullName evidence="7">CDC20/Fizzy WD40 domain-containing protein</fullName>
    </recommendedName>
</protein>
<dbReference type="SUPFAM" id="SSF50978">
    <property type="entry name" value="WD40 repeat-like"/>
    <property type="match status" value="1"/>
</dbReference>
<feature type="compositionally biased region" description="Polar residues" evidence="6">
    <location>
        <begin position="322"/>
        <end position="345"/>
    </location>
</feature>
<dbReference type="GO" id="GO:0005680">
    <property type="term" value="C:anaphase-promoting complex"/>
    <property type="evidence" value="ECO:0007669"/>
    <property type="project" value="TreeGrafter"/>
</dbReference>
<dbReference type="Pfam" id="PF24807">
    <property type="entry name" value="WD40_CDC20-Fz"/>
    <property type="match status" value="1"/>
</dbReference>
<evidence type="ECO:0000313" key="8">
    <source>
        <dbReference type="EMBL" id="POW10678.1"/>
    </source>
</evidence>
<comment type="similarity">
    <text evidence="1">Belongs to the WD repeat CDC20/Fizzy family.</text>
</comment>